<sequence>MNDTNIPVLPSRAIEDSPDQARALAARIELAVAMGQQQVAEELYRRLLALPLSEAERGRMHAEFAVLDRLA</sequence>
<accession>A0A1E5XVI5</accession>
<proteinExistence type="predicted"/>
<evidence type="ECO:0008006" key="3">
    <source>
        <dbReference type="Google" id="ProtNLM"/>
    </source>
</evidence>
<dbReference type="RefSeq" id="WP_069908252.1">
    <property type="nucleotide sequence ID" value="NZ_LAJE02000066.1"/>
</dbReference>
<evidence type="ECO:0000313" key="1">
    <source>
        <dbReference type="EMBL" id="OEO32608.1"/>
    </source>
</evidence>
<dbReference type="OrthoDB" id="7951132at2"/>
<organism evidence="1 2">
    <name type="scientific">Devosia insulae DS-56</name>
    <dbReference type="NCBI Taxonomy" id="1116389"/>
    <lineage>
        <taxon>Bacteria</taxon>
        <taxon>Pseudomonadati</taxon>
        <taxon>Pseudomonadota</taxon>
        <taxon>Alphaproteobacteria</taxon>
        <taxon>Hyphomicrobiales</taxon>
        <taxon>Devosiaceae</taxon>
        <taxon>Devosia</taxon>
    </lineage>
</organism>
<evidence type="ECO:0000313" key="2">
    <source>
        <dbReference type="Proteomes" id="UP000095463"/>
    </source>
</evidence>
<keyword evidence="2" id="KW-1185">Reference proteome</keyword>
<protein>
    <recommendedName>
        <fullName evidence="3">Bacterial transcriptional activator domain-containing protein</fullName>
    </recommendedName>
</protein>
<dbReference type="EMBL" id="LAJE02000066">
    <property type="protein sequence ID" value="OEO32608.1"/>
    <property type="molecule type" value="Genomic_DNA"/>
</dbReference>
<comment type="caution">
    <text evidence="1">The sequence shown here is derived from an EMBL/GenBank/DDBJ whole genome shotgun (WGS) entry which is preliminary data.</text>
</comment>
<dbReference type="Proteomes" id="UP000095463">
    <property type="component" value="Unassembled WGS sequence"/>
</dbReference>
<gene>
    <name evidence="1" type="ORF">VW23_010755</name>
</gene>
<name>A0A1E5XVI5_9HYPH</name>
<reference evidence="1 2" key="1">
    <citation type="journal article" date="2015" name="Genome Announc.">
        <title>Genome Assemblies of Three Soil-Associated Devosia species: D. insulae, D. limi, and D. soli.</title>
        <authorList>
            <person name="Hassan Y.I."/>
            <person name="Lepp D."/>
            <person name="Zhou T."/>
        </authorList>
    </citation>
    <scope>NUCLEOTIDE SEQUENCE [LARGE SCALE GENOMIC DNA]</scope>
    <source>
        <strain evidence="1 2">DS-56</strain>
    </source>
</reference>
<dbReference type="AlphaFoldDB" id="A0A1E5XVI5"/>